<keyword evidence="7" id="KW-1185">Reference proteome</keyword>
<evidence type="ECO:0000259" key="5">
    <source>
        <dbReference type="PROSITE" id="PS50931"/>
    </source>
</evidence>
<dbReference type="CDD" id="cd08422">
    <property type="entry name" value="PBP2_CrgA_like"/>
    <property type="match status" value="1"/>
</dbReference>
<dbReference type="PANTHER" id="PTHR30537">
    <property type="entry name" value="HTH-TYPE TRANSCRIPTIONAL REGULATOR"/>
    <property type="match status" value="1"/>
</dbReference>
<accession>A0A4Y9SVG5</accession>
<organism evidence="6 7">
    <name type="scientific">Zemynaea arenosa</name>
    <dbReference type="NCBI Taxonomy" id="2561931"/>
    <lineage>
        <taxon>Bacteria</taxon>
        <taxon>Pseudomonadati</taxon>
        <taxon>Pseudomonadota</taxon>
        <taxon>Betaproteobacteria</taxon>
        <taxon>Burkholderiales</taxon>
        <taxon>Oxalobacteraceae</taxon>
        <taxon>Telluria group</taxon>
        <taxon>Zemynaea</taxon>
    </lineage>
</organism>
<dbReference type="InterPro" id="IPR000847">
    <property type="entry name" value="LysR_HTH_N"/>
</dbReference>
<evidence type="ECO:0000256" key="2">
    <source>
        <dbReference type="ARBA" id="ARBA00023015"/>
    </source>
</evidence>
<dbReference type="Pfam" id="PF00126">
    <property type="entry name" value="HTH_1"/>
    <property type="match status" value="1"/>
</dbReference>
<dbReference type="InterPro" id="IPR036390">
    <property type="entry name" value="WH_DNA-bd_sf"/>
</dbReference>
<dbReference type="PRINTS" id="PR00039">
    <property type="entry name" value="HTHLYSR"/>
</dbReference>
<reference evidence="6 7" key="1">
    <citation type="submission" date="2019-03" db="EMBL/GenBank/DDBJ databases">
        <title>Draft Genome Sequence of Massilia arenosa sp. nov., a Novel Massilia Species Isolated from a Sandy-loam Maize Soil.</title>
        <authorList>
            <person name="Raths R."/>
            <person name="Peta V."/>
            <person name="Bucking H."/>
        </authorList>
    </citation>
    <scope>NUCLEOTIDE SEQUENCE [LARGE SCALE GENOMIC DNA]</scope>
    <source>
        <strain evidence="6 7">MC02</strain>
    </source>
</reference>
<evidence type="ECO:0000256" key="4">
    <source>
        <dbReference type="ARBA" id="ARBA00023163"/>
    </source>
</evidence>
<dbReference type="PROSITE" id="PS50931">
    <property type="entry name" value="HTH_LYSR"/>
    <property type="match status" value="1"/>
</dbReference>
<evidence type="ECO:0000313" key="6">
    <source>
        <dbReference type="EMBL" id="TFW29497.1"/>
    </source>
</evidence>
<comment type="similarity">
    <text evidence="1">Belongs to the LysR transcriptional regulatory family.</text>
</comment>
<evidence type="ECO:0000256" key="3">
    <source>
        <dbReference type="ARBA" id="ARBA00023125"/>
    </source>
</evidence>
<dbReference type="AlphaFoldDB" id="A0A4Y9SVG5"/>
<evidence type="ECO:0000256" key="1">
    <source>
        <dbReference type="ARBA" id="ARBA00009437"/>
    </source>
</evidence>
<dbReference type="SUPFAM" id="SSF53850">
    <property type="entry name" value="Periplasmic binding protein-like II"/>
    <property type="match status" value="1"/>
</dbReference>
<dbReference type="InterPro" id="IPR005119">
    <property type="entry name" value="LysR_subst-bd"/>
</dbReference>
<name>A0A4Y9SVG5_9BURK</name>
<evidence type="ECO:0000313" key="7">
    <source>
        <dbReference type="Proteomes" id="UP000298438"/>
    </source>
</evidence>
<dbReference type="Gene3D" id="1.10.10.10">
    <property type="entry name" value="Winged helix-like DNA-binding domain superfamily/Winged helix DNA-binding domain"/>
    <property type="match status" value="1"/>
</dbReference>
<dbReference type="FunFam" id="1.10.10.10:FF:000001">
    <property type="entry name" value="LysR family transcriptional regulator"/>
    <property type="match status" value="1"/>
</dbReference>
<sequence length="295" mass="31559">MAVYAQVVDSGGFSAAARQLGLTTSATSRHVARLEGQLGVRLLHRTTRSVAPTELGQQVYAACKRMLGSAQEVQALAGSYSAQPTGVIRVSAPVVFGQTWLAPRLPGFCARFPEVDVRLTLIDRKVDLIEDGVDLAIRIARELAPGLAARPLCAMRYVLVAAPGYLATHGAPETPEQLAAHRCTHLGYAPFGDDWTLQRDEARARVRVPARVTINNSAAILALVEAGGGIGLVPEFTAHAALRDGRVQQVLPDWSFGEPYTGAVHAVYLPGKHLPLKVRAFIDYLVAAREEGEGA</sequence>
<dbReference type="Proteomes" id="UP000298438">
    <property type="component" value="Unassembled WGS sequence"/>
</dbReference>
<feature type="domain" description="HTH lysR-type" evidence="5">
    <location>
        <begin position="1"/>
        <end position="53"/>
    </location>
</feature>
<dbReference type="Gene3D" id="3.40.190.290">
    <property type="match status" value="1"/>
</dbReference>
<dbReference type="InterPro" id="IPR058163">
    <property type="entry name" value="LysR-type_TF_proteobact-type"/>
</dbReference>
<protein>
    <submittedName>
        <fullName evidence="6">LysR family transcriptional regulator</fullName>
    </submittedName>
</protein>
<keyword evidence="2" id="KW-0805">Transcription regulation</keyword>
<comment type="caution">
    <text evidence="6">The sequence shown here is derived from an EMBL/GenBank/DDBJ whole genome shotgun (WGS) entry which is preliminary data.</text>
</comment>
<proteinExistence type="inferred from homology"/>
<dbReference type="GO" id="GO:0003700">
    <property type="term" value="F:DNA-binding transcription factor activity"/>
    <property type="evidence" value="ECO:0007669"/>
    <property type="project" value="InterPro"/>
</dbReference>
<dbReference type="GO" id="GO:0043565">
    <property type="term" value="F:sequence-specific DNA binding"/>
    <property type="evidence" value="ECO:0007669"/>
    <property type="project" value="TreeGrafter"/>
</dbReference>
<dbReference type="SUPFAM" id="SSF46785">
    <property type="entry name" value="Winged helix' DNA-binding domain"/>
    <property type="match status" value="1"/>
</dbReference>
<keyword evidence="3" id="KW-0238">DNA-binding</keyword>
<dbReference type="Pfam" id="PF03466">
    <property type="entry name" value="LysR_substrate"/>
    <property type="match status" value="1"/>
</dbReference>
<keyword evidence="4" id="KW-0804">Transcription</keyword>
<dbReference type="PANTHER" id="PTHR30537:SF5">
    <property type="entry name" value="HTH-TYPE TRANSCRIPTIONAL ACTIVATOR TTDR-RELATED"/>
    <property type="match status" value="1"/>
</dbReference>
<gene>
    <name evidence="6" type="ORF">E4L96_01385</name>
</gene>
<dbReference type="InterPro" id="IPR036388">
    <property type="entry name" value="WH-like_DNA-bd_sf"/>
</dbReference>
<dbReference type="GO" id="GO:0006351">
    <property type="term" value="P:DNA-templated transcription"/>
    <property type="evidence" value="ECO:0007669"/>
    <property type="project" value="TreeGrafter"/>
</dbReference>
<dbReference type="EMBL" id="SPVF01000016">
    <property type="protein sequence ID" value="TFW29497.1"/>
    <property type="molecule type" value="Genomic_DNA"/>
</dbReference>
<dbReference type="OrthoDB" id="8928056at2"/>